<evidence type="ECO:0000256" key="1">
    <source>
        <dbReference type="SAM" id="Phobius"/>
    </source>
</evidence>
<evidence type="ECO:0000313" key="3">
    <source>
        <dbReference type="EnsemblPlants" id="ONIVA06G07390.1"/>
    </source>
</evidence>
<name>A0A0E0HM92_ORYNI</name>
<protein>
    <submittedName>
        <fullName evidence="3">Uncharacterized protein</fullName>
    </submittedName>
</protein>
<feature type="transmembrane region" description="Helical" evidence="1">
    <location>
        <begin position="53"/>
        <end position="72"/>
    </location>
</feature>
<evidence type="ECO:0000313" key="4">
    <source>
        <dbReference type="Proteomes" id="UP000006591"/>
    </source>
</evidence>
<reference evidence="3" key="1">
    <citation type="submission" date="2015-04" db="UniProtKB">
        <authorList>
            <consortium name="EnsemblPlants"/>
        </authorList>
    </citation>
    <scope>IDENTIFICATION</scope>
    <source>
        <strain evidence="3">SL10</strain>
    </source>
</reference>
<feature type="chain" id="PRO_5002361749" evidence="2">
    <location>
        <begin position="22"/>
        <end position="80"/>
    </location>
</feature>
<reference evidence="3" key="2">
    <citation type="submission" date="2018-04" db="EMBL/GenBank/DDBJ databases">
        <title>OnivRS2 (Oryza nivara Reference Sequence Version 2).</title>
        <authorList>
            <person name="Zhang J."/>
            <person name="Kudrna D."/>
            <person name="Lee S."/>
            <person name="Talag J."/>
            <person name="Rajasekar S."/>
            <person name="Welchert J."/>
            <person name="Hsing Y.-I."/>
            <person name="Wing R.A."/>
        </authorList>
    </citation>
    <scope>NUCLEOTIDE SEQUENCE [LARGE SCALE GENOMIC DNA]</scope>
    <source>
        <strain evidence="3">SL10</strain>
    </source>
</reference>
<keyword evidence="2" id="KW-0732">Signal</keyword>
<organism evidence="3">
    <name type="scientific">Oryza nivara</name>
    <name type="common">Indian wild rice</name>
    <name type="synonym">Oryza sativa f. spontanea</name>
    <dbReference type="NCBI Taxonomy" id="4536"/>
    <lineage>
        <taxon>Eukaryota</taxon>
        <taxon>Viridiplantae</taxon>
        <taxon>Streptophyta</taxon>
        <taxon>Embryophyta</taxon>
        <taxon>Tracheophyta</taxon>
        <taxon>Spermatophyta</taxon>
        <taxon>Magnoliopsida</taxon>
        <taxon>Liliopsida</taxon>
        <taxon>Poales</taxon>
        <taxon>Poaceae</taxon>
        <taxon>BOP clade</taxon>
        <taxon>Oryzoideae</taxon>
        <taxon>Oryzeae</taxon>
        <taxon>Oryzinae</taxon>
        <taxon>Oryza</taxon>
    </lineage>
</organism>
<dbReference type="Gramene" id="ONIVA06G07390.1">
    <property type="protein sequence ID" value="ONIVA06G07390.1"/>
    <property type="gene ID" value="ONIVA06G07390"/>
</dbReference>
<keyword evidence="1" id="KW-1133">Transmembrane helix</keyword>
<accession>A0A0E0HM92</accession>
<feature type="signal peptide" evidence="2">
    <location>
        <begin position="1"/>
        <end position="21"/>
    </location>
</feature>
<keyword evidence="1" id="KW-0812">Transmembrane</keyword>
<dbReference type="EnsemblPlants" id="ONIVA06G07390.1">
    <property type="protein sequence ID" value="ONIVA06G07390.1"/>
    <property type="gene ID" value="ONIVA06G07390"/>
</dbReference>
<dbReference type="HOGENOM" id="CLU_2593904_0_0_1"/>
<proteinExistence type="predicted"/>
<keyword evidence="1" id="KW-0472">Membrane</keyword>
<keyword evidence="4" id="KW-1185">Reference proteome</keyword>
<sequence length="80" mass="7763">MASHLDAAALLLLCLAVGCAGFLGPIIEALENCSFTNLQTSTGSAAAVQRLATATLAAAAVAALLVAGAVLLPRVPTGAC</sequence>
<dbReference type="Proteomes" id="UP000006591">
    <property type="component" value="Chromosome 6"/>
</dbReference>
<evidence type="ECO:0000256" key="2">
    <source>
        <dbReference type="SAM" id="SignalP"/>
    </source>
</evidence>
<dbReference type="AlphaFoldDB" id="A0A0E0HM92"/>